<proteinExistence type="predicted"/>
<name>D3G0X8_ALKPO</name>
<organism evidence="1 2">
    <name type="scientific">Alkalihalophilus pseudofirmus (strain ATCC BAA-2126 / JCM 17055 / OF4)</name>
    <name type="common">Bacillus pseudofirmus</name>
    <dbReference type="NCBI Taxonomy" id="398511"/>
    <lineage>
        <taxon>Bacteria</taxon>
        <taxon>Bacillati</taxon>
        <taxon>Bacillota</taxon>
        <taxon>Bacilli</taxon>
        <taxon>Bacillales</taxon>
        <taxon>Bacillaceae</taxon>
        <taxon>Alkalihalophilus</taxon>
    </lineage>
</organism>
<dbReference type="Proteomes" id="UP000001544">
    <property type="component" value="Plasmid pBpOF4-01"/>
</dbReference>
<evidence type="ECO:0000313" key="1">
    <source>
        <dbReference type="EMBL" id="ADC52004.1"/>
    </source>
</evidence>
<dbReference type="EMBL" id="CP001879">
    <property type="protein sequence ID" value="ADC52004.1"/>
    <property type="molecule type" value="Genomic_DNA"/>
</dbReference>
<keyword evidence="2" id="KW-1185">Reference proteome</keyword>
<gene>
    <name evidence="1" type="ordered locus">BpOF4_20024</name>
</gene>
<reference evidence="1 2" key="1">
    <citation type="journal article" date="2011" name="Environ. Microbiol.">
        <title>Genome of alkaliphilic Bacillus pseudofirmus OF4 reveals adaptations that support the ability to grow in an external pH range from 7.5 to 11.4.</title>
        <authorList>
            <person name="Janto B."/>
            <person name="Ahmed A."/>
            <person name="Ito M."/>
            <person name="Liu J."/>
            <person name="Hicks D.B."/>
            <person name="Pagni S."/>
            <person name="Fackelmayer O.J."/>
            <person name="Smith T.A."/>
            <person name="Earl J."/>
            <person name="Elbourne L.D."/>
            <person name="Hassan K."/>
            <person name="Paulsen I.T."/>
            <person name="Kolsto A.B."/>
            <person name="Tourasse N.J."/>
            <person name="Ehrlich G.D."/>
            <person name="Boissy R."/>
            <person name="Ivey D.M."/>
            <person name="Li G."/>
            <person name="Xue Y."/>
            <person name="Ma Y."/>
            <person name="Hu F.Z."/>
            <person name="Krulwich T.A."/>
        </authorList>
    </citation>
    <scope>NUCLEOTIDE SEQUENCE [LARGE SCALE GENOMIC DNA]</scope>
    <source>
        <strain evidence="2">ATCC BAA-2126 / JCM 17055 / OF4</strain>
    </source>
</reference>
<protein>
    <submittedName>
        <fullName evidence="1">Uncharacterized protein</fullName>
    </submittedName>
</protein>
<keyword evidence="1" id="KW-0614">Plasmid</keyword>
<dbReference type="AlphaFoldDB" id="D3G0X8"/>
<dbReference type="HOGENOM" id="CLU_3395162_0_0_9"/>
<geneLocation type="plasmid" evidence="1 2">
    <name>pBpOF4-01</name>
</geneLocation>
<evidence type="ECO:0000313" key="2">
    <source>
        <dbReference type="Proteomes" id="UP000001544"/>
    </source>
</evidence>
<dbReference type="KEGG" id="bpf:BpOF4_20024"/>
<sequence length="31" mass="3794">MDAFIETRRQLIVILSLFLELRINLQQHLRI</sequence>
<accession>D3G0X8</accession>